<dbReference type="AlphaFoldDB" id="A0A1C3KAP5"/>
<protein>
    <submittedName>
        <fullName evidence="2">Uncharacterized protein</fullName>
    </submittedName>
</protein>
<organism evidence="2 3">
    <name type="scientific">Plasmodium malariae</name>
    <dbReference type="NCBI Taxonomy" id="5858"/>
    <lineage>
        <taxon>Eukaryota</taxon>
        <taxon>Sar</taxon>
        <taxon>Alveolata</taxon>
        <taxon>Apicomplexa</taxon>
        <taxon>Aconoidasida</taxon>
        <taxon>Haemosporida</taxon>
        <taxon>Plasmodiidae</taxon>
        <taxon>Plasmodium</taxon>
        <taxon>Plasmodium (Plasmodium)</taxon>
    </lineage>
</organism>
<feature type="region of interest" description="Disordered" evidence="1">
    <location>
        <begin position="1"/>
        <end position="46"/>
    </location>
</feature>
<dbReference type="EMBL" id="LT594492">
    <property type="protein sequence ID" value="SBT70620.1"/>
    <property type="molecule type" value="Genomic_DNA"/>
</dbReference>
<reference evidence="2 3" key="1">
    <citation type="submission" date="2016-06" db="EMBL/GenBank/DDBJ databases">
        <authorList>
            <consortium name="Pathogen Informatics"/>
        </authorList>
    </citation>
    <scope>NUCLEOTIDE SEQUENCE [LARGE SCALE GENOMIC DNA]</scope>
    <source>
        <strain evidence="2">PmlGA01</strain>
    </source>
</reference>
<gene>
    <name evidence="2" type="primary">PmlGA01_040016400</name>
    <name evidence="2" type="ORF">PMLGA01_040016400</name>
</gene>
<feature type="non-terminal residue" evidence="2">
    <location>
        <position position="1"/>
    </location>
</feature>
<evidence type="ECO:0000313" key="3">
    <source>
        <dbReference type="Proteomes" id="UP000219799"/>
    </source>
</evidence>
<name>A0A1C3KAP5_PLAMA</name>
<evidence type="ECO:0000256" key="1">
    <source>
        <dbReference type="SAM" id="MobiDB-lite"/>
    </source>
</evidence>
<evidence type="ECO:0000313" key="2">
    <source>
        <dbReference type="EMBL" id="SBT70620.1"/>
    </source>
</evidence>
<proteinExistence type="predicted"/>
<feature type="compositionally biased region" description="Low complexity" evidence="1">
    <location>
        <begin position="1"/>
        <end position="17"/>
    </location>
</feature>
<dbReference type="Proteomes" id="UP000219799">
    <property type="component" value="Chromosome 4"/>
</dbReference>
<sequence length="134" mass="14569">PGVGVAPGVEVAPGVGVSSNTGGPGTEVGTNGSQGSEIEKAVPDSASPVNNKKIVHILKLIKDDHVKWNLIKYKNKDSINEDHDCSRSYSPKEGKYEYCVKLCDDKWNDCKDEELPGNCLSKFDTANECFFCYV</sequence>
<accession>A0A1C3KAP5</accession>